<dbReference type="PANTHER" id="PTHR34701">
    <property type="entry name" value="TRANSCRIPTIONAL REGULATOR MRAZ"/>
    <property type="match status" value="1"/>
</dbReference>
<dbReference type="InterPro" id="IPR035644">
    <property type="entry name" value="MraZ_C"/>
</dbReference>
<evidence type="ECO:0000256" key="7">
    <source>
        <dbReference type="HAMAP-Rule" id="MF_01008"/>
    </source>
</evidence>
<keyword evidence="2 7" id="KW-0963">Cytoplasm</keyword>
<dbReference type="GO" id="GO:0005737">
    <property type="term" value="C:cytoplasm"/>
    <property type="evidence" value="ECO:0007669"/>
    <property type="project" value="UniProtKB-UniRule"/>
</dbReference>
<dbReference type="GO" id="GO:0009295">
    <property type="term" value="C:nucleoid"/>
    <property type="evidence" value="ECO:0007669"/>
    <property type="project" value="UniProtKB-SubCell"/>
</dbReference>
<feature type="domain" description="SpoVT-AbrB" evidence="8">
    <location>
        <begin position="5"/>
        <end position="47"/>
    </location>
</feature>
<keyword evidence="4 7" id="KW-0805">Transcription regulation</keyword>
<comment type="subcellular location">
    <subcellularLocation>
        <location evidence="7">Cytoplasm</location>
        <location evidence="7">Nucleoid</location>
    </subcellularLocation>
</comment>
<dbReference type="EMBL" id="MHRM01000017">
    <property type="protein sequence ID" value="OHA23863.1"/>
    <property type="molecule type" value="Genomic_DNA"/>
</dbReference>
<evidence type="ECO:0000313" key="10">
    <source>
        <dbReference type="Proteomes" id="UP000178413"/>
    </source>
</evidence>
<proteinExistence type="inferred from homology"/>
<dbReference type="SUPFAM" id="SSF89447">
    <property type="entry name" value="AbrB/MazE/MraZ-like"/>
    <property type="match status" value="1"/>
</dbReference>
<keyword evidence="3" id="KW-0677">Repeat</keyword>
<dbReference type="InterPro" id="IPR020603">
    <property type="entry name" value="MraZ_dom"/>
</dbReference>
<dbReference type="CDD" id="cd16321">
    <property type="entry name" value="MraZ_C"/>
    <property type="match status" value="1"/>
</dbReference>
<dbReference type="GO" id="GO:0003700">
    <property type="term" value="F:DNA-binding transcription factor activity"/>
    <property type="evidence" value="ECO:0007669"/>
    <property type="project" value="UniProtKB-UniRule"/>
</dbReference>
<evidence type="ECO:0000256" key="2">
    <source>
        <dbReference type="ARBA" id="ARBA00022490"/>
    </source>
</evidence>
<feature type="domain" description="SpoVT-AbrB" evidence="8">
    <location>
        <begin position="79"/>
        <end position="122"/>
    </location>
</feature>
<protein>
    <recommendedName>
        <fullName evidence="1 7">Transcriptional regulator MraZ</fullName>
    </recommendedName>
</protein>
<evidence type="ECO:0000259" key="8">
    <source>
        <dbReference type="PROSITE" id="PS51740"/>
    </source>
</evidence>
<dbReference type="STRING" id="1802308.A3D50_00900"/>
<evidence type="ECO:0000256" key="5">
    <source>
        <dbReference type="ARBA" id="ARBA00023125"/>
    </source>
</evidence>
<evidence type="ECO:0000256" key="6">
    <source>
        <dbReference type="ARBA" id="ARBA00023163"/>
    </source>
</evidence>
<sequence>MLIGEYSHSFDGKSRISLPAKFRKEMGADVVVAPGIDNCLFVFTLKGWKEFAERLSKPDSSSVLRTDNRNFNRLIIGRAEEVEVDKVGRMLVPEHLREYAGLTGQAAIIGVLNRVEIWDAGVWSAYRNEFSKKTDVLAEKLVSAGIL</sequence>
<dbReference type="GO" id="GO:2000143">
    <property type="term" value="P:negative regulation of DNA-templated transcription initiation"/>
    <property type="evidence" value="ECO:0007669"/>
    <property type="project" value="TreeGrafter"/>
</dbReference>
<dbReference type="NCBIfam" id="TIGR00242">
    <property type="entry name" value="division/cell wall cluster transcriptional repressor MraZ"/>
    <property type="match status" value="1"/>
</dbReference>
<keyword evidence="6 7" id="KW-0804">Transcription</keyword>
<name>A0A1G2MJ12_9BACT</name>
<dbReference type="GO" id="GO:0000976">
    <property type="term" value="F:transcription cis-regulatory region binding"/>
    <property type="evidence" value="ECO:0007669"/>
    <property type="project" value="TreeGrafter"/>
</dbReference>
<keyword evidence="5 7" id="KW-0238">DNA-binding</keyword>
<gene>
    <name evidence="7" type="primary">mraZ</name>
    <name evidence="9" type="ORF">A3D50_00900</name>
</gene>
<evidence type="ECO:0000256" key="1">
    <source>
        <dbReference type="ARBA" id="ARBA00013860"/>
    </source>
</evidence>
<dbReference type="InterPro" id="IPR003444">
    <property type="entry name" value="MraZ"/>
</dbReference>
<dbReference type="Pfam" id="PF02381">
    <property type="entry name" value="MraZ"/>
    <property type="match status" value="2"/>
</dbReference>
<dbReference type="InterPro" id="IPR007159">
    <property type="entry name" value="SpoVT-AbrB_dom"/>
</dbReference>
<reference evidence="9 10" key="1">
    <citation type="journal article" date="2016" name="Nat. Commun.">
        <title>Thousands of microbial genomes shed light on interconnected biogeochemical processes in an aquifer system.</title>
        <authorList>
            <person name="Anantharaman K."/>
            <person name="Brown C.T."/>
            <person name="Hug L.A."/>
            <person name="Sharon I."/>
            <person name="Castelle C.J."/>
            <person name="Probst A.J."/>
            <person name="Thomas B.C."/>
            <person name="Singh A."/>
            <person name="Wilkins M.J."/>
            <person name="Karaoz U."/>
            <person name="Brodie E.L."/>
            <person name="Williams K.H."/>
            <person name="Hubbard S.S."/>
            <person name="Banfield J.F."/>
        </authorList>
    </citation>
    <scope>NUCLEOTIDE SEQUENCE [LARGE SCALE GENOMIC DNA]</scope>
</reference>
<organism evidence="9 10">
    <name type="scientific">Candidatus Taylorbacteria bacterium RIFCSPHIGHO2_02_FULL_44_12</name>
    <dbReference type="NCBI Taxonomy" id="1802308"/>
    <lineage>
        <taxon>Bacteria</taxon>
        <taxon>Candidatus Tayloriibacteriota</taxon>
    </lineage>
</organism>
<dbReference type="InterPro" id="IPR035642">
    <property type="entry name" value="MraZ_N"/>
</dbReference>
<dbReference type="InterPro" id="IPR037914">
    <property type="entry name" value="SpoVT-AbrB_sf"/>
</dbReference>
<dbReference type="PROSITE" id="PS51740">
    <property type="entry name" value="SPOVT_ABRB"/>
    <property type="match status" value="2"/>
</dbReference>
<comment type="subunit">
    <text evidence="7">Forms oligomers.</text>
</comment>
<comment type="similarity">
    <text evidence="7">Belongs to the MraZ family.</text>
</comment>
<accession>A0A1G2MJ12</accession>
<evidence type="ECO:0000256" key="3">
    <source>
        <dbReference type="ARBA" id="ARBA00022737"/>
    </source>
</evidence>
<dbReference type="Proteomes" id="UP000178413">
    <property type="component" value="Unassembled WGS sequence"/>
</dbReference>
<evidence type="ECO:0000256" key="4">
    <source>
        <dbReference type="ARBA" id="ARBA00023015"/>
    </source>
</evidence>
<dbReference type="InterPro" id="IPR038619">
    <property type="entry name" value="MraZ_sf"/>
</dbReference>
<dbReference type="HAMAP" id="MF_01008">
    <property type="entry name" value="MraZ"/>
    <property type="match status" value="1"/>
</dbReference>
<dbReference type="Gene3D" id="3.40.1550.20">
    <property type="entry name" value="Transcriptional regulator MraZ domain"/>
    <property type="match status" value="1"/>
</dbReference>
<dbReference type="PANTHER" id="PTHR34701:SF1">
    <property type="entry name" value="TRANSCRIPTIONAL REGULATOR MRAZ"/>
    <property type="match status" value="1"/>
</dbReference>
<evidence type="ECO:0000313" key="9">
    <source>
        <dbReference type="EMBL" id="OHA23863.1"/>
    </source>
</evidence>
<dbReference type="CDD" id="cd16320">
    <property type="entry name" value="MraZ_N"/>
    <property type="match status" value="1"/>
</dbReference>
<comment type="caution">
    <text evidence="9">The sequence shown here is derived from an EMBL/GenBank/DDBJ whole genome shotgun (WGS) entry which is preliminary data.</text>
</comment>
<dbReference type="AlphaFoldDB" id="A0A1G2MJ12"/>